<dbReference type="EMBL" id="JBELOE010000239">
    <property type="protein sequence ID" value="MER2492905.1"/>
    <property type="molecule type" value="Genomic_DNA"/>
</dbReference>
<evidence type="ECO:0008006" key="5">
    <source>
        <dbReference type="Google" id="ProtNLM"/>
    </source>
</evidence>
<dbReference type="RefSeq" id="WP_350402365.1">
    <property type="nucleotide sequence ID" value="NZ_JBELOE010000239.1"/>
</dbReference>
<feature type="transmembrane region" description="Helical" evidence="2">
    <location>
        <begin position="330"/>
        <end position="349"/>
    </location>
</feature>
<accession>A0ABV1RJK2</accession>
<proteinExistence type="predicted"/>
<evidence type="ECO:0000256" key="2">
    <source>
        <dbReference type="SAM" id="Phobius"/>
    </source>
</evidence>
<comment type="caution">
    <text evidence="3">The sequence shown here is derived from an EMBL/GenBank/DDBJ whole genome shotgun (WGS) entry which is preliminary data.</text>
</comment>
<evidence type="ECO:0000313" key="3">
    <source>
        <dbReference type="EMBL" id="MER2492905.1"/>
    </source>
</evidence>
<evidence type="ECO:0000313" key="4">
    <source>
        <dbReference type="Proteomes" id="UP001467690"/>
    </source>
</evidence>
<feature type="region of interest" description="Disordered" evidence="1">
    <location>
        <begin position="1"/>
        <end position="21"/>
    </location>
</feature>
<feature type="compositionally biased region" description="Basic and acidic residues" evidence="1">
    <location>
        <begin position="1"/>
        <end position="10"/>
    </location>
</feature>
<name>A0ABV1RJK2_9ALTE</name>
<evidence type="ECO:0000256" key="1">
    <source>
        <dbReference type="SAM" id="MobiDB-lite"/>
    </source>
</evidence>
<protein>
    <recommendedName>
        <fullName evidence="5">HBM domain-containing protein</fullName>
    </recommendedName>
</protein>
<keyword evidence="2" id="KW-1133">Transmembrane helix</keyword>
<feature type="compositionally biased region" description="Polar residues" evidence="1">
    <location>
        <begin position="11"/>
        <end position="21"/>
    </location>
</feature>
<reference evidence="3 4" key="1">
    <citation type="submission" date="2024-06" db="EMBL/GenBank/DDBJ databases">
        <authorList>
            <person name="Chen R.Y."/>
        </authorList>
    </citation>
    <scope>NUCLEOTIDE SEQUENCE [LARGE SCALE GENOMIC DNA]</scope>
    <source>
        <strain evidence="3 4">D2</strain>
    </source>
</reference>
<feature type="transmembrane region" description="Helical" evidence="2">
    <location>
        <begin position="31"/>
        <end position="50"/>
    </location>
</feature>
<sequence length="377" mass="42886">MKQKSLDLHESATTQSNTSAQKPNNLLSRRLNLIDLSLITVLLLTLYLIFSSGQQKSSHLSYFAASDKLSEFVVEYQTKISLQQHVFTIAQHTQALEKTNALLADTYVSELAKANYQAPQARINALLDDKFALDTLEAQRLEVNQYISQQLANVSLAKVSFHQAIKKTVERFQLYKAENSFAEITANANQTDLFNALNQKQGEEKFEVLQSSAQQLLQNIESIYYGQNLTQLTEFINKAKSSQSLFLKNNADFADMPTRLALKGWYKKQQEIGLFDFTTAENKMRQQIKNMSNTESVTKEIAELLTEIGKIEKRLSLHILQSLLNAGAPYFVYWSMLLLLILLLALRCFSINLNFSPTELKNIQAQLKSQLKNLKNR</sequence>
<keyword evidence="2" id="KW-0472">Membrane</keyword>
<keyword evidence="4" id="KW-1185">Reference proteome</keyword>
<keyword evidence="2" id="KW-0812">Transmembrane</keyword>
<gene>
    <name evidence="3" type="ORF">ABS311_13565</name>
</gene>
<dbReference type="Proteomes" id="UP001467690">
    <property type="component" value="Unassembled WGS sequence"/>
</dbReference>
<organism evidence="3 4">
    <name type="scientific">Catenovulum sediminis</name>
    <dbReference type="NCBI Taxonomy" id="1740262"/>
    <lineage>
        <taxon>Bacteria</taxon>
        <taxon>Pseudomonadati</taxon>
        <taxon>Pseudomonadota</taxon>
        <taxon>Gammaproteobacteria</taxon>
        <taxon>Alteromonadales</taxon>
        <taxon>Alteromonadaceae</taxon>
        <taxon>Catenovulum</taxon>
    </lineage>
</organism>